<dbReference type="OrthoDB" id="2453648at2"/>
<dbReference type="RefSeq" id="WP_106532116.1">
    <property type="nucleotide sequence ID" value="NZ_PYAT01000002.1"/>
</dbReference>
<gene>
    <name evidence="1" type="ORF">B0H99_102103</name>
</gene>
<reference evidence="1 2" key="1">
    <citation type="submission" date="2018-03" db="EMBL/GenBank/DDBJ databases">
        <title>Genomic Encyclopedia of Type Strains, Phase III (KMG-III): the genomes of soil and plant-associated and newly described type strains.</title>
        <authorList>
            <person name="Whitman W."/>
        </authorList>
    </citation>
    <scope>NUCLEOTIDE SEQUENCE [LARGE SCALE GENOMIC DNA]</scope>
    <source>
        <strain evidence="1 2">CGMCC 1.12259</strain>
    </source>
</reference>
<dbReference type="Proteomes" id="UP000242682">
    <property type="component" value="Unassembled WGS sequence"/>
</dbReference>
<dbReference type="AlphaFoldDB" id="A0A2P8H5E6"/>
<comment type="caution">
    <text evidence="1">The sequence shown here is derived from an EMBL/GenBank/DDBJ whole genome shotgun (WGS) entry which is preliminary data.</text>
</comment>
<organism evidence="1 2">
    <name type="scientific">Planomicrobium soli</name>
    <dbReference type="NCBI Taxonomy" id="1176648"/>
    <lineage>
        <taxon>Bacteria</taxon>
        <taxon>Bacillati</taxon>
        <taxon>Bacillota</taxon>
        <taxon>Bacilli</taxon>
        <taxon>Bacillales</taxon>
        <taxon>Caryophanaceae</taxon>
        <taxon>Planomicrobium</taxon>
    </lineage>
</organism>
<evidence type="ECO:0000313" key="1">
    <source>
        <dbReference type="EMBL" id="PSL41420.1"/>
    </source>
</evidence>
<keyword evidence="2" id="KW-1185">Reference proteome</keyword>
<sequence>MNADQLLATADVESVDSALKEYGDNASILVHPEMLNRMMEHFPDIFTKQGETIHYRSTHAISVHNGKDGAIEVLEVG</sequence>
<name>A0A2P8H5E6_9BACL</name>
<protein>
    <submittedName>
        <fullName evidence="1">Uncharacterized protein</fullName>
    </submittedName>
</protein>
<proteinExistence type="predicted"/>
<dbReference type="EMBL" id="PYAT01000002">
    <property type="protein sequence ID" value="PSL41420.1"/>
    <property type="molecule type" value="Genomic_DNA"/>
</dbReference>
<accession>A0A2P8H5E6</accession>
<evidence type="ECO:0000313" key="2">
    <source>
        <dbReference type="Proteomes" id="UP000242682"/>
    </source>
</evidence>